<name>A0A9J7BLN8_9BACT</name>
<keyword evidence="4" id="KW-1185">Reference proteome</keyword>
<gene>
    <name evidence="3" type="ORF">MOP44_19220</name>
</gene>
<dbReference type="PROSITE" id="PS51819">
    <property type="entry name" value="VOC"/>
    <property type="match status" value="1"/>
</dbReference>
<dbReference type="GO" id="GO:0004493">
    <property type="term" value="F:methylmalonyl-CoA epimerase activity"/>
    <property type="evidence" value="ECO:0007669"/>
    <property type="project" value="TreeGrafter"/>
</dbReference>
<feature type="domain" description="VOC" evidence="2">
    <location>
        <begin position="16"/>
        <end position="129"/>
    </location>
</feature>
<dbReference type="InterPro" id="IPR051785">
    <property type="entry name" value="MMCE/EMCE_epimerase"/>
</dbReference>
<evidence type="ECO:0000256" key="1">
    <source>
        <dbReference type="ARBA" id="ARBA00022723"/>
    </source>
</evidence>
<evidence type="ECO:0000313" key="3">
    <source>
        <dbReference type="EMBL" id="UWZ82690.1"/>
    </source>
</evidence>
<evidence type="ECO:0000259" key="2">
    <source>
        <dbReference type="PROSITE" id="PS51819"/>
    </source>
</evidence>
<dbReference type="KEGG" id="orp:MOP44_19220"/>
<evidence type="ECO:0000313" key="4">
    <source>
        <dbReference type="Proteomes" id="UP001059380"/>
    </source>
</evidence>
<dbReference type="InterPro" id="IPR029068">
    <property type="entry name" value="Glyas_Bleomycin-R_OHBP_Dase"/>
</dbReference>
<dbReference type="AlphaFoldDB" id="A0A9J7BLN8"/>
<dbReference type="PANTHER" id="PTHR43048:SF3">
    <property type="entry name" value="METHYLMALONYL-COA EPIMERASE, MITOCHONDRIAL"/>
    <property type="match status" value="1"/>
</dbReference>
<keyword evidence="1" id="KW-0479">Metal-binding</keyword>
<dbReference type="PROSITE" id="PS00934">
    <property type="entry name" value="GLYOXALASE_I_1"/>
    <property type="match status" value="1"/>
</dbReference>
<dbReference type="PANTHER" id="PTHR43048">
    <property type="entry name" value="METHYLMALONYL-COA EPIMERASE"/>
    <property type="match status" value="1"/>
</dbReference>
<protein>
    <submittedName>
        <fullName evidence="3">VOC family protein</fullName>
    </submittedName>
</protein>
<dbReference type="EMBL" id="CP093313">
    <property type="protein sequence ID" value="UWZ82690.1"/>
    <property type="molecule type" value="Genomic_DNA"/>
</dbReference>
<sequence length="141" mass="16181">MSYQSHTPESVVHFEKIGQIAVTVTDLARARDFYLNTLGMRFLFETGPLVFFQCGDIRLMLSNTEASQSRGGTVLYFKVEDIHVVYEALKARSVNFVDTPHLIARMPDHDLWMVFLKDPDENLIGVMCEIPQPDRPEFMPK</sequence>
<proteinExistence type="predicted"/>
<dbReference type="GO" id="GO:0004462">
    <property type="term" value="F:lactoylglutathione lyase activity"/>
    <property type="evidence" value="ECO:0007669"/>
    <property type="project" value="InterPro"/>
</dbReference>
<dbReference type="Gene3D" id="3.10.180.10">
    <property type="entry name" value="2,3-Dihydroxybiphenyl 1,2-Dioxygenase, domain 1"/>
    <property type="match status" value="1"/>
</dbReference>
<dbReference type="InterPro" id="IPR018146">
    <property type="entry name" value="Glyoxalase_1_CS"/>
</dbReference>
<dbReference type="CDD" id="cd06587">
    <property type="entry name" value="VOC"/>
    <property type="match status" value="1"/>
</dbReference>
<organism evidence="3 4">
    <name type="scientific">Occallatibacter riparius</name>
    <dbReference type="NCBI Taxonomy" id="1002689"/>
    <lineage>
        <taxon>Bacteria</taxon>
        <taxon>Pseudomonadati</taxon>
        <taxon>Acidobacteriota</taxon>
        <taxon>Terriglobia</taxon>
        <taxon>Terriglobales</taxon>
        <taxon>Acidobacteriaceae</taxon>
        <taxon>Occallatibacter</taxon>
    </lineage>
</organism>
<reference evidence="3" key="1">
    <citation type="submission" date="2021-04" db="EMBL/GenBank/DDBJ databases">
        <title>Phylogenetic analysis of Acidobacteriaceae.</title>
        <authorList>
            <person name="Qiu L."/>
            <person name="Zhang Q."/>
        </authorList>
    </citation>
    <scope>NUCLEOTIDE SEQUENCE</scope>
    <source>
        <strain evidence="3">DSM 25168</strain>
    </source>
</reference>
<dbReference type="Proteomes" id="UP001059380">
    <property type="component" value="Chromosome"/>
</dbReference>
<accession>A0A9J7BLN8</accession>
<dbReference type="InterPro" id="IPR004360">
    <property type="entry name" value="Glyas_Fos-R_dOase_dom"/>
</dbReference>
<dbReference type="GO" id="GO:0046491">
    <property type="term" value="P:L-methylmalonyl-CoA metabolic process"/>
    <property type="evidence" value="ECO:0007669"/>
    <property type="project" value="TreeGrafter"/>
</dbReference>
<dbReference type="Pfam" id="PF00903">
    <property type="entry name" value="Glyoxalase"/>
    <property type="match status" value="1"/>
</dbReference>
<dbReference type="SUPFAM" id="SSF54593">
    <property type="entry name" value="Glyoxalase/Bleomycin resistance protein/Dihydroxybiphenyl dioxygenase"/>
    <property type="match status" value="1"/>
</dbReference>
<dbReference type="GO" id="GO:0046872">
    <property type="term" value="F:metal ion binding"/>
    <property type="evidence" value="ECO:0007669"/>
    <property type="project" value="UniProtKB-KW"/>
</dbReference>
<dbReference type="RefSeq" id="WP_260791878.1">
    <property type="nucleotide sequence ID" value="NZ_CP093313.1"/>
</dbReference>
<dbReference type="InterPro" id="IPR037523">
    <property type="entry name" value="VOC_core"/>
</dbReference>